<gene>
    <name evidence="3" type="ORF">PbB2_00741</name>
</gene>
<organism evidence="3 4">
    <name type="scientific">Candidatus Phycosocius bacilliformis</name>
    <dbReference type="NCBI Taxonomy" id="1445552"/>
    <lineage>
        <taxon>Bacteria</taxon>
        <taxon>Pseudomonadati</taxon>
        <taxon>Pseudomonadota</taxon>
        <taxon>Alphaproteobacteria</taxon>
        <taxon>Caulobacterales</taxon>
        <taxon>Caulobacterales incertae sedis</taxon>
        <taxon>Candidatus Phycosocius</taxon>
    </lineage>
</organism>
<accession>A0A2P2E7P3</accession>
<reference evidence="3 4" key="1">
    <citation type="journal article" date="2018" name="Genome Announc.">
        <title>Draft Genome Sequence of "Candidatus Phycosocius bacilliformis," an Alphaproteobacterial Ectosymbiont of the Hydrocarbon-Producing Green Alga Botryococcus braunii.</title>
        <authorList>
            <person name="Tanabe Y."/>
            <person name="Yamaguchi H."/>
            <person name="Watanabe M.M."/>
        </authorList>
    </citation>
    <scope>NUCLEOTIDE SEQUENCE [LARGE SCALE GENOMIC DNA]</scope>
    <source>
        <strain evidence="3 4">BOTRYCO-2</strain>
    </source>
</reference>
<sequence>MAPKAQPPSNQSGEPSLPAFPLRGPGWKNKAFNIAIIAIIAGCIGTVVTILVPKPAFEGRLVAELGDVRVFALSISPFEEELAVWRGRGRLPALPADPNLPVQQFDMSSNNINASGTHHADIVVDGWSGGSHCCLTRLVFDGPTGKLLGRLNLGGSGASRFVKLDRTGPYPSAFLAYDDLTLDGQNIEQGQPLAQVVLILKDGRFGLYQEAMKATTPESPPPYLLREVFTQAQLEIDAATENHASGPRGDLAQELAQAALARRTAMASVVLDPDRPESFAPVAAFLNDYVYKGQAEAGFEAVRRALSAQEKALNPALSSYADQLSRSQWIEDLDRLNDNRLKPLIDGL</sequence>
<feature type="region of interest" description="Disordered" evidence="1">
    <location>
        <begin position="1"/>
        <end position="20"/>
    </location>
</feature>
<dbReference type="Proteomes" id="UP000245086">
    <property type="component" value="Unassembled WGS sequence"/>
</dbReference>
<comment type="caution">
    <text evidence="3">The sequence shown here is derived from an EMBL/GenBank/DDBJ whole genome shotgun (WGS) entry which is preliminary data.</text>
</comment>
<keyword evidence="4" id="KW-1185">Reference proteome</keyword>
<protein>
    <submittedName>
        <fullName evidence="3">Uncharacterized protein</fullName>
    </submittedName>
</protein>
<evidence type="ECO:0000313" key="3">
    <source>
        <dbReference type="EMBL" id="GBF57082.1"/>
    </source>
</evidence>
<keyword evidence="2" id="KW-1133">Transmembrane helix</keyword>
<dbReference type="OrthoDB" id="118424at2"/>
<evidence type="ECO:0000256" key="2">
    <source>
        <dbReference type="SAM" id="Phobius"/>
    </source>
</evidence>
<dbReference type="RefSeq" id="WP_108983973.1">
    <property type="nucleotide sequence ID" value="NZ_BFBR01000002.1"/>
</dbReference>
<proteinExistence type="predicted"/>
<keyword evidence="2" id="KW-0472">Membrane</keyword>
<keyword evidence="2" id="KW-0812">Transmembrane</keyword>
<name>A0A2P2E7P3_9PROT</name>
<evidence type="ECO:0000256" key="1">
    <source>
        <dbReference type="SAM" id="MobiDB-lite"/>
    </source>
</evidence>
<evidence type="ECO:0000313" key="4">
    <source>
        <dbReference type="Proteomes" id="UP000245086"/>
    </source>
</evidence>
<feature type="transmembrane region" description="Helical" evidence="2">
    <location>
        <begin position="31"/>
        <end position="52"/>
    </location>
</feature>
<dbReference type="AlphaFoldDB" id="A0A2P2E7P3"/>
<dbReference type="EMBL" id="BFBR01000002">
    <property type="protein sequence ID" value="GBF57082.1"/>
    <property type="molecule type" value="Genomic_DNA"/>
</dbReference>